<evidence type="ECO:0000256" key="1">
    <source>
        <dbReference type="SAM" id="Phobius"/>
    </source>
</evidence>
<dbReference type="EMBL" id="BSFF01000003">
    <property type="protein sequence ID" value="GLK56380.1"/>
    <property type="molecule type" value="Genomic_DNA"/>
</dbReference>
<reference evidence="3 4" key="2">
    <citation type="submission" date="2021-01" db="EMBL/GenBank/DDBJ databases">
        <title>Genomic Encyclopedia of Type Strains, Phase IV (KMG-IV): sequencing the most valuable type-strain genomes for metagenomic binning, comparative biology and taxonomic classification.</title>
        <authorList>
            <person name="Goeker M."/>
        </authorList>
    </citation>
    <scope>NUCLEOTIDE SEQUENCE [LARGE SCALE GENOMIC DNA]</scope>
    <source>
        <strain evidence="3 4">DSM 6130</strain>
    </source>
</reference>
<dbReference type="EMBL" id="JAFBCY010000003">
    <property type="protein sequence ID" value="MBM7852174.1"/>
    <property type="molecule type" value="Genomic_DNA"/>
</dbReference>
<reference evidence="2" key="3">
    <citation type="submission" date="2023-01" db="EMBL/GenBank/DDBJ databases">
        <authorList>
            <person name="Sun Q."/>
            <person name="Evtushenko L."/>
        </authorList>
    </citation>
    <scope>NUCLEOTIDE SEQUENCE</scope>
    <source>
        <strain evidence="2">VKM B-1606</strain>
    </source>
</reference>
<gene>
    <name evidence="2" type="ORF">GCM10008170_23990</name>
    <name evidence="3" type="ORF">JOD31_002416</name>
</gene>
<evidence type="ECO:0000313" key="4">
    <source>
        <dbReference type="Proteomes" id="UP000758856"/>
    </source>
</evidence>
<keyword evidence="1" id="KW-1133">Transmembrane helix</keyword>
<keyword evidence="4" id="KW-1185">Reference proteome</keyword>
<protein>
    <submittedName>
        <fullName evidence="3">Uncharacterized protein (TIGR02588 family)</fullName>
    </submittedName>
</protein>
<organism evidence="2 5">
    <name type="scientific">Methylopila capsulata</name>
    <dbReference type="NCBI Taxonomy" id="61654"/>
    <lineage>
        <taxon>Bacteria</taxon>
        <taxon>Pseudomonadati</taxon>
        <taxon>Pseudomonadota</taxon>
        <taxon>Alphaproteobacteria</taxon>
        <taxon>Hyphomicrobiales</taxon>
        <taxon>Methylopilaceae</taxon>
        <taxon>Methylopila</taxon>
    </lineage>
</organism>
<keyword evidence="1" id="KW-0812">Transmembrane</keyword>
<feature type="transmembrane region" description="Helical" evidence="1">
    <location>
        <begin position="12"/>
        <end position="33"/>
    </location>
</feature>
<evidence type="ECO:0000313" key="2">
    <source>
        <dbReference type="EMBL" id="GLK56380.1"/>
    </source>
</evidence>
<keyword evidence="1" id="KW-0472">Membrane</keyword>
<proteinExistence type="predicted"/>
<evidence type="ECO:0000313" key="3">
    <source>
        <dbReference type="EMBL" id="MBM7852174.1"/>
    </source>
</evidence>
<reference evidence="2" key="1">
    <citation type="journal article" date="2014" name="Int. J. Syst. Evol. Microbiol.">
        <title>Complete genome sequence of Corynebacterium casei LMG S-19264T (=DSM 44701T), isolated from a smear-ripened cheese.</title>
        <authorList>
            <consortium name="US DOE Joint Genome Institute (JGI-PGF)"/>
            <person name="Walter F."/>
            <person name="Albersmeier A."/>
            <person name="Kalinowski J."/>
            <person name="Ruckert C."/>
        </authorList>
    </citation>
    <scope>NUCLEOTIDE SEQUENCE</scope>
    <source>
        <strain evidence="2">VKM B-1606</strain>
    </source>
</reference>
<accession>A0A9W6MS42</accession>
<name>A0A9W6MS42_9HYPH</name>
<dbReference type="AlphaFoldDB" id="A0A9W6MS42"/>
<sequence length="132" mass="13774">MAEEGAETRRVGWLEWGVAGLGAALVVGVLGVLTHEALTYEDGPPAIIATVDDVSQGPGGYVVRFTAKNEGASTAAEILMLAELKQGDAVLESAEVTLDYVARKSSKQAGVVFARDPAGAELTIRATSYRKP</sequence>
<comment type="caution">
    <text evidence="2">The sequence shown here is derived from an EMBL/GenBank/DDBJ whole genome shotgun (WGS) entry which is preliminary data.</text>
</comment>
<dbReference type="RefSeq" id="WP_204950596.1">
    <property type="nucleotide sequence ID" value="NZ_BSFF01000003.1"/>
</dbReference>
<evidence type="ECO:0000313" key="5">
    <source>
        <dbReference type="Proteomes" id="UP001143400"/>
    </source>
</evidence>
<dbReference type="Proteomes" id="UP000758856">
    <property type="component" value="Unassembled WGS sequence"/>
</dbReference>
<dbReference type="Proteomes" id="UP001143400">
    <property type="component" value="Unassembled WGS sequence"/>
</dbReference>